<dbReference type="Proteomes" id="UP000268016">
    <property type="component" value="Unassembled WGS sequence"/>
</dbReference>
<dbReference type="Pfam" id="PF00583">
    <property type="entry name" value="Acetyltransf_1"/>
    <property type="match status" value="1"/>
</dbReference>
<protein>
    <submittedName>
        <fullName evidence="2">GNAT family N-acetyltransferase</fullName>
    </submittedName>
</protein>
<proteinExistence type="predicted"/>
<dbReference type="Gene3D" id="3.40.630.30">
    <property type="match status" value="1"/>
</dbReference>
<feature type="domain" description="N-acetyltransferase" evidence="1">
    <location>
        <begin position="1"/>
        <end position="127"/>
    </location>
</feature>
<organism evidence="2 3">
    <name type="scientific">Histidinibacterium lentulum</name>
    <dbReference type="NCBI Taxonomy" id="2480588"/>
    <lineage>
        <taxon>Bacteria</taxon>
        <taxon>Pseudomonadati</taxon>
        <taxon>Pseudomonadota</taxon>
        <taxon>Alphaproteobacteria</taxon>
        <taxon>Rhodobacterales</taxon>
        <taxon>Paracoccaceae</taxon>
        <taxon>Histidinibacterium</taxon>
    </lineage>
</organism>
<dbReference type="GO" id="GO:0016747">
    <property type="term" value="F:acyltransferase activity, transferring groups other than amino-acyl groups"/>
    <property type="evidence" value="ECO:0007669"/>
    <property type="project" value="InterPro"/>
</dbReference>
<keyword evidence="2" id="KW-0808">Transferase</keyword>
<dbReference type="SUPFAM" id="SSF55729">
    <property type="entry name" value="Acyl-CoA N-acyltransferases (Nat)"/>
    <property type="match status" value="1"/>
</dbReference>
<dbReference type="AlphaFoldDB" id="A0A3N2QTZ0"/>
<evidence type="ECO:0000259" key="1">
    <source>
        <dbReference type="PROSITE" id="PS51186"/>
    </source>
</evidence>
<dbReference type="InterPro" id="IPR016181">
    <property type="entry name" value="Acyl_CoA_acyltransferase"/>
</dbReference>
<evidence type="ECO:0000313" key="2">
    <source>
        <dbReference type="EMBL" id="ROT98642.1"/>
    </source>
</evidence>
<gene>
    <name evidence="2" type="ORF">EAT49_16720</name>
</gene>
<dbReference type="OrthoDB" id="9805924at2"/>
<keyword evidence="3" id="KW-1185">Reference proteome</keyword>
<dbReference type="PROSITE" id="PS51186">
    <property type="entry name" value="GNAT"/>
    <property type="match status" value="1"/>
</dbReference>
<name>A0A3N2QTZ0_9RHOB</name>
<dbReference type="InterPro" id="IPR000182">
    <property type="entry name" value="GNAT_dom"/>
</dbReference>
<sequence length="127" mass="13466">MHEERGLTTTDESRAAALSPLLEGSPLGAVWIFGPARAPVGYVIVTFGWSLESGGMDATVDEIWVRPSVRRRGIASEALYEIGRALKSADVTMLRLVIDSEDAASAALCRTAGLTPRAGATILSRPL</sequence>
<comment type="caution">
    <text evidence="2">The sequence shown here is derived from an EMBL/GenBank/DDBJ whole genome shotgun (WGS) entry which is preliminary data.</text>
</comment>
<dbReference type="CDD" id="cd04301">
    <property type="entry name" value="NAT_SF"/>
    <property type="match status" value="1"/>
</dbReference>
<accession>A0A3N2QTZ0</accession>
<dbReference type="EMBL" id="RDRB01000009">
    <property type="protein sequence ID" value="ROT98642.1"/>
    <property type="molecule type" value="Genomic_DNA"/>
</dbReference>
<evidence type="ECO:0000313" key="3">
    <source>
        <dbReference type="Proteomes" id="UP000268016"/>
    </source>
</evidence>
<reference evidence="2 3" key="1">
    <citation type="submission" date="2018-10" db="EMBL/GenBank/DDBJ databases">
        <title>Histidinibacterium lentulum gen. nov., sp. nov., a marine bacterium from the culture broth of Picochlorum sp. 122.</title>
        <authorList>
            <person name="Wang G."/>
        </authorList>
    </citation>
    <scope>NUCLEOTIDE SEQUENCE [LARGE SCALE GENOMIC DNA]</scope>
    <source>
        <strain evidence="2 3">B17</strain>
    </source>
</reference>